<dbReference type="EMBL" id="FORA01000002">
    <property type="protein sequence ID" value="SFJ13652.1"/>
    <property type="molecule type" value="Genomic_DNA"/>
</dbReference>
<keyword evidence="5 9" id="KW-0378">Hydrolase</keyword>
<dbReference type="UniPathway" id="UPA00275">
    <property type="reaction ID" value="UER00400"/>
</dbReference>
<evidence type="ECO:0000313" key="12">
    <source>
        <dbReference type="Proteomes" id="UP000199110"/>
    </source>
</evidence>
<dbReference type="PANTHER" id="PTHR21327">
    <property type="entry name" value="GTP CYCLOHYDROLASE II-RELATED"/>
    <property type="match status" value="1"/>
</dbReference>
<dbReference type="GO" id="GO:0008270">
    <property type="term" value="F:zinc ion binding"/>
    <property type="evidence" value="ECO:0007669"/>
    <property type="project" value="UniProtKB-UniRule"/>
</dbReference>
<dbReference type="GO" id="GO:0005525">
    <property type="term" value="F:GTP binding"/>
    <property type="evidence" value="ECO:0007669"/>
    <property type="project" value="UniProtKB-KW"/>
</dbReference>
<dbReference type="HAMAP" id="MF_00179">
    <property type="entry name" value="RibA"/>
    <property type="match status" value="1"/>
</dbReference>
<keyword evidence="3 9" id="KW-0479">Metal-binding</keyword>
<evidence type="ECO:0000256" key="3">
    <source>
        <dbReference type="ARBA" id="ARBA00022723"/>
    </source>
</evidence>
<keyword evidence="2 9" id="KW-0686">Riboflavin biosynthesis</keyword>
<dbReference type="Gene3D" id="3.40.50.10990">
    <property type="entry name" value="GTP cyclohydrolase II"/>
    <property type="match status" value="1"/>
</dbReference>
<feature type="binding site" evidence="9">
    <location>
        <begin position="227"/>
        <end position="231"/>
    </location>
    <ligand>
        <name>GTP</name>
        <dbReference type="ChEBI" id="CHEBI:37565"/>
    </ligand>
</feature>
<dbReference type="AlphaFoldDB" id="A0A1I3NX17"/>
<evidence type="ECO:0000256" key="4">
    <source>
        <dbReference type="ARBA" id="ARBA00022741"/>
    </source>
</evidence>
<gene>
    <name evidence="9" type="primary">ribA</name>
    <name evidence="11" type="ORF">SAMN04488095_2276</name>
</gene>
<evidence type="ECO:0000256" key="5">
    <source>
        <dbReference type="ARBA" id="ARBA00022801"/>
    </source>
</evidence>
<protein>
    <recommendedName>
        <fullName evidence="9">GTP cyclohydrolase-2</fullName>
        <ecNumber evidence="9">3.5.4.25</ecNumber>
    </recommendedName>
    <alternativeName>
        <fullName evidence="9">GTP cyclohydrolase II</fullName>
    </alternativeName>
</protein>
<evidence type="ECO:0000256" key="6">
    <source>
        <dbReference type="ARBA" id="ARBA00022833"/>
    </source>
</evidence>
<comment type="catalytic activity">
    <reaction evidence="8 9">
        <text>GTP + 4 H2O = 2,5-diamino-6-hydroxy-4-(5-phosphoribosylamino)-pyrimidine + formate + 2 phosphate + 3 H(+)</text>
        <dbReference type="Rhea" id="RHEA:23704"/>
        <dbReference type="ChEBI" id="CHEBI:15377"/>
        <dbReference type="ChEBI" id="CHEBI:15378"/>
        <dbReference type="ChEBI" id="CHEBI:15740"/>
        <dbReference type="ChEBI" id="CHEBI:37565"/>
        <dbReference type="ChEBI" id="CHEBI:43474"/>
        <dbReference type="ChEBI" id="CHEBI:58614"/>
        <dbReference type="EC" id="3.5.4.25"/>
    </reaction>
</comment>
<dbReference type="InterPro" id="IPR036144">
    <property type="entry name" value="RibA-like_sf"/>
</dbReference>
<feature type="binding site" evidence="9">
    <location>
        <begin position="270"/>
        <end position="272"/>
    </location>
    <ligand>
        <name>GTP</name>
        <dbReference type="ChEBI" id="CHEBI:37565"/>
    </ligand>
</feature>
<feature type="binding site" evidence="9">
    <location>
        <position position="245"/>
    </location>
    <ligand>
        <name>Zn(2+)</name>
        <dbReference type="ChEBI" id="CHEBI:29105"/>
        <note>catalytic</note>
    </ligand>
</feature>
<dbReference type="RefSeq" id="WP_092780260.1">
    <property type="nucleotide sequence ID" value="NZ_FORA01000002.1"/>
</dbReference>
<feature type="binding site" evidence="9">
    <location>
        <position position="232"/>
    </location>
    <ligand>
        <name>Zn(2+)</name>
        <dbReference type="ChEBI" id="CHEBI:29105"/>
        <note>catalytic</note>
    </ligand>
</feature>
<proteinExistence type="inferred from homology"/>
<dbReference type="OrthoDB" id="9793111at2"/>
<dbReference type="Proteomes" id="UP000199110">
    <property type="component" value="Unassembled WGS sequence"/>
</dbReference>
<evidence type="ECO:0000256" key="2">
    <source>
        <dbReference type="ARBA" id="ARBA00022619"/>
    </source>
</evidence>
<keyword evidence="6 9" id="KW-0862">Zinc</keyword>
<evidence type="ECO:0000256" key="8">
    <source>
        <dbReference type="ARBA" id="ARBA00049295"/>
    </source>
</evidence>
<evidence type="ECO:0000256" key="9">
    <source>
        <dbReference type="HAMAP-Rule" id="MF_00179"/>
    </source>
</evidence>
<feature type="binding site" evidence="9">
    <location>
        <position position="243"/>
    </location>
    <ligand>
        <name>Zn(2+)</name>
        <dbReference type="ChEBI" id="CHEBI:29105"/>
        <note>catalytic</note>
    </ligand>
</feature>
<feature type="binding site" evidence="9">
    <location>
        <position position="332"/>
    </location>
    <ligand>
        <name>GTP</name>
        <dbReference type="ChEBI" id="CHEBI:37565"/>
    </ligand>
</feature>
<comment type="cofactor">
    <cofactor evidence="9">
        <name>Zn(2+)</name>
        <dbReference type="ChEBI" id="CHEBI:29105"/>
    </cofactor>
    <text evidence="9">Binds 1 zinc ion per subunit.</text>
</comment>
<feature type="domain" description="GTP cyclohydrolase II" evidence="10">
    <location>
        <begin position="188"/>
        <end position="348"/>
    </location>
</feature>
<feature type="binding site" evidence="9">
    <location>
        <position position="292"/>
    </location>
    <ligand>
        <name>GTP</name>
        <dbReference type="ChEBI" id="CHEBI:37565"/>
    </ligand>
</feature>
<dbReference type="PANTHER" id="PTHR21327:SF18">
    <property type="entry name" value="3,4-DIHYDROXY-2-BUTANONE 4-PHOSPHATE SYNTHASE"/>
    <property type="match status" value="1"/>
</dbReference>
<keyword evidence="12" id="KW-1185">Reference proteome</keyword>
<accession>A0A1I3NX17</accession>
<comment type="function">
    <text evidence="9">Catalyzes the conversion of GTP to 2,5-diamino-6-ribosylamino-4(3H)-pyrimidinone 5'-phosphate (DARP), formate and pyrophosphate.</text>
</comment>
<evidence type="ECO:0000259" key="10">
    <source>
        <dbReference type="Pfam" id="PF00925"/>
    </source>
</evidence>
<dbReference type="NCBIfam" id="NF001591">
    <property type="entry name" value="PRK00393.1"/>
    <property type="match status" value="1"/>
</dbReference>
<sequence length="372" mass="39896">MPSPANALAPTPAERLTRIRSDLRMGLPCLITRGTHRAILVAVETVSPERYAGLHALCGAPELVLASNRARAIMSAAASADLAHEPVRIRPPDGADIDWFRTLSDTAFDQQANARGPLHVLRDGDHALASFALTLVKSAELLPSAVLFAVADETVLPAELSLACLDVAEGAALVAAQPTLHPVAASAFPLQAADRGSLHVFRDPTGRYEHYALEIGDPDRSQPVLSRLHSACFTGDVLGSLKCDCGPQLQAALAQMGSEGAGVLLYLNQEGRGIGLANKMRVYDLQLQGFDTVEANHRLGFEDDERDFRVAAEMLRRLGFSAARLLTNNPKKTEVFEMQGIAITEQLPLRVGRNIHNSGYLSVKALKSGHAL</sequence>
<feature type="active site" description="Nucleophile" evidence="9">
    <location>
        <position position="306"/>
    </location>
</feature>
<comment type="pathway">
    <text evidence="1 9">Cofactor biosynthesis; riboflavin biosynthesis; 5-amino-6-(D-ribitylamino)uracil from GTP: step 1/4.</text>
</comment>
<feature type="active site" description="Proton acceptor" evidence="9">
    <location>
        <position position="304"/>
    </location>
</feature>
<dbReference type="EC" id="3.5.4.25" evidence="9"/>
<dbReference type="InterPro" id="IPR032677">
    <property type="entry name" value="GTP_cyclohydro_II"/>
</dbReference>
<name>A0A1I3NX17_9RHOB</name>
<dbReference type="STRING" id="390807.SAMN04488095_2276"/>
<dbReference type="InterPro" id="IPR000926">
    <property type="entry name" value="RibA"/>
</dbReference>
<keyword evidence="4 9" id="KW-0547">Nucleotide-binding</keyword>
<evidence type="ECO:0000313" key="11">
    <source>
        <dbReference type="EMBL" id="SFJ13652.1"/>
    </source>
</evidence>
<keyword evidence="7 9" id="KW-0342">GTP-binding</keyword>
<dbReference type="FunFam" id="3.40.50.10990:FF:000002">
    <property type="entry name" value="GTP cyclohydrolase-2"/>
    <property type="match status" value="1"/>
</dbReference>
<dbReference type="Pfam" id="PF00925">
    <property type="entry name" value="GTP_cyclohydro2"/>
    <property type="match status" value="1"/>
</dbReference>
<reference evidence="11 12" key="1">
    <citation type="submission" date="2016-10" db="EMBL/GenBank/DDBJ databases">
        <authorList>
            <person name="de Groot N.N."/>
        </authorList>
    </citation>
    <scope>NUCLEOTIDE SEQUENCE [LARGE SCALE GENOMIC DNA]</scope>
    <source>
        <strain evidence="11 12">DSM 19073</strain>
    </source>
</reference>
<evidence type="ECO:0000256" key="1">
    <source>
        <dbReference type="ARBA" id="ARBA00004853"/>
    </source>
</evidence>
<dbReference type="SUPFAM" id="SSF142695">
    <property type="entry name" value="RibA-like"/>
    <property type="match status" value="1"/>
</dbReference>
<dbReference type="GO" id="GO:0005829">
    <property type="term" value="C:cytosol"/>
    <property type="evidence" value="ECO:0007669"/>
    <property type="project" value="TreeGrafter"/>
</dbReference>
<feature type="binding site" evidence="9">
    <location>
        <position position="327"/>
    </location>
    <ligand>
        <name>GTP</name>
        <dbReference type="ChEBI" id="CHEBI:37565"/>
    </ligand>
</feature>
<organism evidence="11 12">
    <name type="scientific">Jannaschia pohangensis</name>
    <dbReference type="NCBI Taxonomy" id="390807"/>
    <lineage>
        <taxon>Bacteria</taxon>
        <taxon>Pseudomonadati</taxon>
        <taxon>Pseudomonadota</taxon>
        <taxon>Alphaproteobacteria</taxon>
        <taxon>Rhodobacterales</taxon>
        <taxon>Roseobacteraceae</taxon>
        <taxon>Jannaschia</taxon>
    </lineage>
</organism>
<dbReference type="CDD" id="cd00641">
    <property type="entry name" value="GTP_cyclohydro2"/>
    <property type="match status" value="1"/>
</dbReference>
<comment type="similarity">
    <text evidence="9">Belongs to the GTP cyclohydrolase II family.</text>
</comment>
<dbReference type="GO" id="GO:0003935">
    <property type="term" value="F:GTP cyclohydrolase II activity"/>
    <property type="evidence" value="ECO:0007669"/>
    <property type="project" value="UniProtKB-UniRule"/>
</dbReference>
<evidence type="ECO:0000256" key="7">
    <source>
        <dbReference type="ARBA" id="ARBA00023134"/>
    </source>
</evidence>
<dbReference type="GO" id="GO:0009231">
    <property type="term" value="P:riboflavin biosynthetic process"/>
    <property type="evidence" value="ECO:0007669"/>
    <property type="project" value="UniProtKB-UniRule"/>
</dbReference>
<feature type="binding site" evidence="9">
    <location>
        <position position="248"/>
    </location>
    <ligand>
        <name>GTP</name>
        <dbReference type="ChEBI" id="CHEBI:37565"/>
    </ligand>
</feature>